<accession>A0A8B8EQZ3</accession>
<organism evidence="1 2">
    <name type="scientific">Crassostrea virginica</name>
    <name type="common">Eastern oyster</name>
    <dbReference type="NCBI Taxonomy" id="6565"/>
    <lineage>
        <taxon>Eukaryota</taxon>
        <taxon>Metazoa</taxon>
        <taxon>Spiralia</taxon>
        <taxon>Lophotrochozoa</taxon>
        <taxon>Mollusca</taxon>
        <taxon>Bivalvia</taxon>
        <taxon>Autobranchia</taxon>
        <taxon>Pteriomorphia</taxon>
        <taxon>Ostreida</taxon>
        <taxon>Ostreoidea</taxon>
        <taxon>Ostreidae</taxon>
        <taxon>Crassostrea</taxon>
    </lineage>
</organism>
<proteinExistence type="predicted"/>
<gene>
    <name evidence="2" type="primary">LOC111136069</name>
</gene>
<protein>
    <submittedName>
        <fullName evidence="2">Uncharacterized protein LOC111136069</fullName>
    </submittedName>
</protein>
<sequence>MMNRGNSSQYISCDEQIEDGCQPVVNTSRQVITLSFTDRGSGYCKIESIKADPRECSLTASIRECKYYIMGFGSGCDHARSLYLFLCKVSGNKTAIDKRKGYMSRTSS</sequence>
<reference evidence="2" key="1">
    <citation type="submission" date="2025-08" db="UniProtKB">
        <authorList>
            <consortium name="RefSeq"/>
        </authorList>
    </citation>
    <scope>IDENTIFICATION</scope>
    <source>
        <tissue evidence="2">Whole sample</tissue>
    </source>
</reference>
<name>A0A8B8EQZ3_CRAVI</name>
<dbReference type="RefSeq" id="XP_022342365.1">
    <property type="nucleotide sequence ID" value="XM_022486657.1"/>
</dbReference>
<keyword evidence="1" id="KW-1185">Reference proteome</keyword>
<dbReference type="Proteomes" id="UP000694844">
    <property type="component" value="Chromosome 5"/>
</dbReference>
<evidence type="ECO:0000313" key="2">
    <source>
        <dbReference type="RefSeq" id="XP_022342365.1"/>
    </source>
</evidence>
<evidence type="ECO:0000313" key="1">
    <source>
        <dbReference type="Proteomes" id="UP000694844"/>
    </source>
</evidence>
<dbReference type="AlphaFoldDB" id="A0A8B8EQZ3"/>
<dbReference type="GeneID" id="111136069"/>
<dbReference type="KEGG" id="cvn:111136069"/>